<dbReference type="Gene3D" id="3.40.50.1820">
    <property type="entry name" value="alpha/beta hydrolase"/>
    <property type="match status" value="1"/>
</dbReference>
<dbReference type="STRING" id="401625.A0A0P1BDT2"/>
<accession>A0A0P1BDT2</accession>
<protein>
    <recommendedName>
        <fullName evidence="2">Peptidase S33 tripeptidyl aminopeptidase-like C-terminal domain-containing protein</fullName>
    </recommendedName>
</protein>
<feature type="signal peptide" evidence="1">
    <location>
        <begin position="1"/>
        <end position="19"/>
    </location>
</feature>
<keyword evidence="1" id="KW-0732">Signal</keyword>
<dbReference type="Proteomes" id="UP000054845">
    <property type="component" value="Unassembled WGS sequence"/>
</dbReference>
<dbReference type="InterPro" id="IPR013595">
    <property type="entry name" value="Pept_S33_TAP-like_C"/>
</dbReference>
<dbReference type="SUPFAM" id="SSF53474">
    <property type="entry name" value="alpha/beta-Hydrolases"/>
    <property type="match status" value="1"/>
</dbReference>
<proteinExistence type="predicted"/>
<dbReference type="AlphaFoldDB" id="A0A0P1BDT2"/>
<feature type="chain" id="PRO_5006059427" description="Peptidase S33 tripeptidyl aminopeptidase-like C-terminal domain-containing protein" evidence="1">
    <location>
        <begin position="20"/>
        <end position="620"/>
    </location>
</feature>
<name>A0A0P1BDT2_9BASI</name>
<dbReference type="InterPro" id="IPR029058">
    <property type="entry name" value="AB_hydrolase_fold"/>
</dbReference>
<evidence type="ECO:0000313" key="3">
    <source>
        <dbReference type="EMBL" id="CEH13963.1"/>
    </source>
</evidence>
<dbReference type="Pfam" id="PF08386">
    <property type="entry name" value="Abhydrolase_4"/>
    <property type="match status" value="1"/>
</dbReference>
<reference evidence="4" key="1">
    <citation type="submission" date="2014-09" db="EMBL/GenBank/DDBJ databases">
        <authorList>
            <person name="Sharma Rahul"/>
            <person name="Thines Marco"/>
        </authorList>
    </citation>
    <scope>NUCLEOTIDE SEQUENCE [LARGE SCALE GENOMIC DNA]</scope>
</reference>
<feature type="domain" description="Peptidase S33 tripeptidyl aminopeptidase-like C-terminal" evidence="2">
    <location>
        <begin position="546"/>
        <end position="616"/>
    </location>
</feature>
<dbReference type="EMBL" id="CCYA01000238">
    <property type="protein sequence ID" value="CEH13963.1"/>
    <property type="molecule type" value="Genomic_DNA"/>
</dbReference>
<dbReference type="OrthoDB" id="425534at2759"/>
<evidence type="ECO:0000259" key="2">
    <source>
        <dbReference type="Pfam" id="PF08386"/>
    </source>
</evidence>
<keyword evidence="4" id="KW-1185">Reference proteome</keyword>
<sequence>MRHRPLAVVIAVSIASATCIRMDRAALPTPPADPSSTIAAWMTANPSNSPLTFAYDSAVCSRVFKEVFGKFPSEINATSYVHKQVDCATVQVPYDYTRFSDKRRANIGLLRYRPLGIVEGEIKPSGRVFTNPGGPGASGPVSVLDGHEKMEELTGGQYEIFGWDQRGVFSSTPSAPTCFKSGEEQIRFGVQSSIQIPLVRDGGSFTSKHVEQVRSSVQNAWDRLADMKRGCLEHSSKESLDFAPYMGSYFNVLDLEYIRRLLALSSAKGAINASPQDVENVDLMHFLGFSYSAAGTGQLYLSMFPQFAGKFILEANANLTATLREHLYKQPAIDALLDTEKVMLRWLDDCVSKANKSQCLLLEYGKTRSEILARIDQAWAKLYDHPRFVKPGNKTYPAADSALNGLITIAAYRDMIFRAMNMYSYDWWDNRDDYMTWTWKTMLDDDWDLAYAIAFNDTYSITGGGGAGNHTDGTAWNSVTQLVYCLDAANDDNVTVDDLVQEISQRAIHTSRHFAPAPNSEFFTSCSRLGWSNPAGRWQGAILASKPRTPPLFISNEYDSITPRANAEEAVRKLGSGNAYLVVDPGYGHETWGRKNTTCTFEARKRYWKDGKLAQDALFC</sequence>
<evidence type="ECO:0000256" key="1">
    <source>
        <dbReference type="SAM" id="SignalP"/>
    </source>
</evidence>
<organism evidence="3 4">
    <name type="scientific">Ceraceosorus bombacis</name>
    <dbReference type="NCBI Taxonomy" id="401625"/>
    <lineage>
        <taxon>Eukaryota</taxon>
        <taxon>Fungi</taxon>
        <taxon>Dikarya</taxon>
        <taxon>Basidiomycota</taxon>
        <taxon>Ustilaginomycotina</taxon>
        <taxon>Exobasidiomycetes</taxon>
        <taxon>Ceraceosorales</taxon>
        <taxon>Ceraceosoraceae</taxon>
        <taxon>Ceraceosorus</taxon>
    </lineage>
</organism>
<evidence type="ECO:0000313" key="4">
    <source>
        <dbReference type="Proteomes" id="UP000054845"/>
    </source>
</evidence>